<proteinExistence type="inferred from homology"/>
<organism evidence="5 6">
    <name type="scientific">Sanghuangporus baumii</name>
    <name type="common">Phellinus baumii</name>
    <dbReference type="NCBI Taxonomy" id="108892"/>
    <lineage>
        <taxon>Eukaryota</taxon>
        <taxon>Fungi</taxon>
        <taxon>Dikarya</taxon>
        <taxon>Basidiomycota</taxon>
        <taxon>Agaricomycotina</taxon>
        <taxon>Agaricomycetes</taxon>
        <taxon>Hymenochaetales</taxon>
        <taxon>Hymenochaetaceae</taxon>
        <taxon>Sanghuangporus</taxon>
    </lineage>
</organism>
<evidence type="ECO:0000256" key="2">
    <source>
        <dbReference type="ARBA" id="ARBA00022790"/>
    </source>
</evidence>
<dbReference type="Pfam" id="PF01399">
    <property type="entry name" value="PCI"/>
    <property type="match status" value="1"/>
</dbReference>
<keyword evidence="6" id="KW-1185">Reference proteome</keyword>
<feature type="region of interest" description="Disordered" evidence="3">
    <location>
        <begin position="219"/>
        <end position="266"/>
    </location>
</feature>
<dbReference type="PANTHER" id="PTHR15350:SF5">
    <property type="entry name" value="COP9 SIGNALOSOME COMPLEX SUBUNIT 7"/>
    <property type="match status" value="1"/>
</dbReference>
<dbReference type="PANTHER" id="PTHR15350">
    <property type="entry name" value="COP9 SIGNALOSOME COMPLEX SUBUNIT 7/DENDRITIC CELL PROTEIN GA17"/>
    <property type="match status" value="1"/>
</dbReference>
<keyword evidence="2" id="KW-0736">Signalosome</keyword>
<dbReference type="Pfam" id="PF22061">
    <property type="entry name" value="CSN7_HB_subdom"/>
    <property type="match status" value="1"/>
</dbReference>
<dbReference type="InterPro" id="IPR000717">
    <property type="entry name" value="PCI_dom"/>
</dbReference>
<dbReference type="InterPro" id="IPR045237">
    <property type="entry name" value="COPS7/eIF3m"/>
</dbReference>
<feature type="compositionally biased region" description="Polar residues" evidence="3">
    <location>
        <begin position="254"/>
        <end position="266"/>
    </location>
</feature>
<evidence type="ECO:0000256" key="3">
    <source>
        <dbReference type="SAM" id="MobiDB-lite"/>
    </source>
</evidence>
<feature type="compositionally biased region" description="Basic and acidic residues" evidence="3">
    <location>
        <begin position="220"/>
        <end position="239"/>
    </location>
</feature>
<dbReference type="AlphaFoldDB" id="A0A9Q5N8L1"/>
<dbReference type="PROSITE" id="PS50250">
    <property type="entry name" value="PCI"/>
    <property type="match status" value="1"/>
</dbReference>
<dbReference type="EMBL" id="LNZH02000117">
    <property type="protein sequence ID" value="OCB90795.1"/>
    <property type="molecule type" value="Genomic_DNA"/>
</dbReference>
<accession>A0A9Q5N8L1</accession>
<name>A0A9Q5N8L1_SANBA</name>
<evidence type="ECO:0000256" key="1">
    <source>
        <dbReference type="ARBA" id="ARBA00008482"/>
    </source>
</evidence>
<comment type="similarity">
    <text evidence="1">Belongs to the CSN7/EIF3M family. CSN7 subfamily.</text>
</comment>
<evidence type="ECO:0000259" key="4">
    <source>
        <dbReference type="PROSITE" id="PS50250"/>
    </source>
</evidence>
<feature type="domain" description="PCI" evidence="4">
    <location>
        <begin position="1"/>
        <end position="160"/>
    </location>
</feature>
<dbReference type="SMART" id="SM00088">
    <property type="entry name" value="PINT"/>
    <property type="match status" value="1"/>
</dbReference>
<evidence type="ECO:0000313" key="6">
    <source>
        <dbReference type="Proteomes" id="UP000757232"/>
    </source>
</evidence>
<dbReference type="Proteomes" id="UP000757232">
    <property type="component" value="Unassembled WGS sequence"/>
</dbReference>
<dbReference type="GO" id="GO:0008180">
    <property type="term" value="C:COP9 signalosome"/>
    <property type="evidence" value="ECO:0007669"/>
    <property type="project" value="UniProtKB-KW"/>
</dbReference>
<protein>
    <recommendedName>
        <fullName evidence="4">PCI domain-containing protein</fullName>
    </recommendedName>
</protein>
<sequence length="292" mass="32247">MALELSSNAASRLEPFLLMSKSAKGAAAAKLCQDATSAPGVFVFGELLDMPNIQELSKNEQAPYFRLLELFAYGTLDDYNNSKDTLPPLNQSQLTKLRLLTIISLALDHRILPYPLLLRSLQIPTIRELEDLIIDGIYLDLMRGKLDQKEQQFEVEYVIGRDLGSGQVQTLLSSLQAWAQTTSSILATLDSQLAQLASQVLSNKLAREEQERAVQATLAEVKKENRPLRPGRGGDRERDDADMDIDEPRGGSGTVNQGGLTTSLSNVLDAGKGRKFKMTDLGKQGARKRNRF</sequence>
<dbReference type="OrthoDB" id="10265275at2759"/>
<gene>
    <name evidence="5" type="ORF">A7U60_g1980</name>
</gene>
<evidence type="ECO:0000313" key="5">
    <source>
        <dbReference type="EMBL" id="OCB90795.1"/>
    </source>
</evidence>
<comment type="caution">
    <text evidence="5">The sequence shown here is derived from an EMBL/GenBank/DDBJ whole genome shotgun (WGS) entry which is preliminary data.</text>
</comment>
<reference evidence="5" key="1">
    <citation type="submission" date="2016-06" db="EMBL/GenBank/DDBJ databases">
        <title>Draft Genome sequence of the fungus Inonotus baumii.</title>
        <authorList>
            <person name="Zhu H."/>
            <person name="Lin W."/>
        </authorList>
    </citation>
    <scope>NUCLEOTIDE SEQUENCE</scope>
    <source>
        <strain evidence="5">821</strain>
    </source>
</reference>